<reference evidence="2" key="1">
    <citation type="journal article" date="2019" name="Int. J. Syst. Evol. Microbiol.">
        <title>The Global Catalogue of Microorganisms (GCM) 10K type strain sequencing project: providing services to taxonomists for standard genome sequencing and annotation.</title>
        <authorList>
            <consortium name="The Broad Institute Genomics Platform"/>
            <consortium name="The Broad Institute Genome Sequencing Center for Infectious Disease"/>
            <person name="Wu L."/>
            <person name="Ma J."/>
        </authorList>
    </citation>
    <scope>NUCLEOTIDE SEQUENCE [LARGE SCALE GENOMIC DNA]</scope>
    <source>
        <strain evidence="2">CGMCC 1.12295</strain>
    </source>
</reference>
<evidence type="ECO:0000313" key="2">
    <source>
        <dbReference type="Proteomes" id="UP001597301"/>
    </source>
</evidence>
<gene>
    <name evidence="1" type="ORF">ACFSCZ_02495</name>
</gene>
<organism evidence="1 2">
    <name type="scientific">Siminovitchia sediminis</name>
    <dbReference type="NCBI Taxonomy" id="1274353"/>
    <lineage>
        <taxon>Bacteria</taxon>
        <taxon>Bacillati</taxon>
        <taxon>Bacillota</taxon>
        <taxon>Bacilli</taxon>
        <taxon>Bacillales</taxon>
        <taxon>Bacillaceae</taxon>
        <taxon>Siminovitchia</taxon>
    </lineage>
</organism>
<name>A0ABW4KBS0_9BACI</name>
<sequence>MVPGSIKGEEYLRYATITEANQIVLEILDSNEGLKHKIVFLDELLINAGTKKF</sequence>
<evidence type="ECO:0000313" key="1">
    <source>
        <dbReference type="EMBL" id="MFD1705617.1"/>
    </source>
</evidence>
<keyword evidence="2" id="KW-1185">Reference proteome</keyword>
<dbReference type="RefSeq" id="WP_380772152.1">
    <property type="nucleotide sequence ID" value="NZ_JBHUEO010000004.1"/>
</dbReference>
<comment type="caution">
    <text evidence="1">The sequence shown here is derived from an EMBL/GenBank/DDBJ whole genome shotgun (WGS) entry which is preliminary data.</text>
</comment>
<dbReference type="Proteomes" id="UP001597301">
    <property type="component" value="Unassembled WGS sequence"/>
</dbReference>
<proteinExistence type="predicted"/>
<dbReference type="EMBL" id="JBHUEO010000004">
    <property type="protein sequence ID" value="MFD1705617.1"/>
    <property type="molecule type" value="Genomic_DNA"/>
</dbReference>
<protein>
    <submittedName>
        <fullName evidence="1">Uncharacterized protein</fullName>
    </submittedName>
</protein>
<accession>A0ABW4KBS0</accession>